<evidence type="ECO:0000256" key="2">
    <source>
        <dbReference type="SAM" id="MobiDB-lite"/>
    </source>
</evidence>
<dbReference type="EMBL" id="CM018032">
    <property type="protein sequence ID" value="KAA8546221.1"/>
    <property type="molecule type" value="Genomic_DNA"/>
</dbReference>
<gene>
    <name evidence="4" type="ORF">F0562_003040</name>
</gene>
<sequence>MFSPQQKKSTMFSPWHSPLRSPVLNSPPPNPTTQSRSCCRGLNDCIIIGPTVSHQPTALKLEHQVAELEKEVQKQKELKATYKMRLERTQDYLRFCLQVAQENGFLDIITDNKDSQKQRLVSSDIIQSSISPPPVHHRQDLAALINQAKMNGCFFAQEVETLSRQRHRFVLGLMGACLDPPDCGWVVTELLGMTLKEWLHGQGTYVYMAPEVIRCEPYDEKCDAYSFGIILNELVTGESPYIETDYGPSRIALEVAEGKLRPALPKDDDHHQLEELIDLIQLSWNEDAAIRPSFATITRSLRKIQQIFIDTIWL</sequence>
<dbReference type="PANTHER" id="PTHR23257">
    <property type="entry name" value="SERINE-THREONINE PROTEIN KINASE"/>
    <property type="match status" value="1"/>
</dbReference>
<dbReference type="PANTHER" id="PTHR23257:SF958">
    <property type="entry name" value="SERINE_THREONINE-PROTEIN KINASE WNK4"/>
    <property type="match status" value="1"/>
</dbReference>
<evidence type="ECO:0000313" key="5">
    <source>
        <dbReference type="Proteomes" id="UP000325577"/>
    </source>
</evidence>
<dbReference type="GO" id="GO:0005524">
    <property type="term" value="F:ATP binding"/>
    <property type="evidence" value="ECO:0007669"/>
    <property type="project" value="InterPro"/>
</dbReference>
<evidence type="ECO:0000256" key="1">
    <source>
        <dbReference type="SAM" id="Coils"/>
    </source>
</evidence>
<evidence type="ECO:0000313" key="4">
    <source>
        <dbReference type="EMBL" id="KAA8546221.1"/>
    </source>
</evidence>
<dbReference type="AlphaFoldDB" id="A0A5J5BY88"/>
<accession>A0A5J5BY88</accession>
<dbReference type="Proteomes" id="UP000325577">
    <property type="component" value="Linkage Group LG1"/>
</dbReference>
<dbReference type="InterPro" id="IPR011009">
    <property type="entry name" value="Kinase-like_dom_sf"/>
</dbReference>
<dbReference type="Gene3D" id="1.10.510.10">
    <property type="entry name" value="Transferase(Phosphotransferase) domain 1"/>
    <property type="match status" value="1"/>
</dbReference>
<dbReference type="OrthoDB" id="10261027at2759"/>
<proteinExistence type="predicted"/>
<feature type="compositionally biased region" description="Polar residues" evidence="2">
    <location>
        <begin position="1"/>
        <end position="12"/>
    </location>
</feature>
<organism evidence="4 5">
    <name type="scientific">Nyssa sinensis</name>
    <dbReference type="NCBI Taxonomy" id="561372"/>
    <lineage>
        <taxon>Eukaryota</taxon>
        <taxon>Viridiplantae</taxon>
        <taxon>Streptophyta</taxon>
        <taxon>Embryophyta</taxon>
        <taxon>Tracheophyta</taxon>
        <taxon>Spermatophyta</taxon>
        <taxon>Magnoliopsida</taxon>
        <taxon>eudicotyledons</taxon>
        <taxon>Gunneridae</taxon>
        <taxon>Pentapetalae</taxon>
        <taxon>asterids</taxon>
        <taxon>Cornales</taxon>
        <taxon>Nyssaceae</taxon>
        <taxon>Nyssa</taxon>
    </lineage>
</organism>
<reference evidence="4 5" key="1">
    <citation type="submission" date="2019-09" db="EMBL/GenBank/DDBJ databases">
        <title>A chromosome-level genome assembly of the Chinese tupelo Nyssa sinensis.</title>
        <authorList>
            <person name="Yang X."/>
            <person name="Kang M."/>
            <person name="Yang Y."/>
            <person name="Xiong H."/>
            <person name="Wang M."/>
            <person name="Zhang Z."/>
            <person name="Wang Z."/>
            <person name="Wu H."/>
            <person name="Ma T."/>
            <person name="Liu J."/>
            <person name="Xi Z."/>
        </authorList>
    </citation>
    <scope>NUCLEOTIDE SEQUENCE [LARGE SCALE GENOMIC DNA]</scope>
    <source>
        <strain evidence="4">J267</strain>
        <tissue evidence="4">Leaf</tissue>
    </source>
</reference>
<dbReference type="InterPro" id="IPR000719">
    <property type="entry name" value="Prot_kinase_dom"/>
</dbReference>
<feature type="region of interest" description="Disordered" evidence="2">
    <location>
        <begin position="1"/>
        <end position="36"/>
    </location>
</feature>
<name>A0A5J5BY88_9ASTE</name>
<dbReference type="SUPFAM" id="SSF56112">
    <property type="entry name" value="Protein kinase-like (PK-like)"/>
    <property type="match status" value="1"/>
</dbReference>
<protein>
    <recommendedName>
        <fullName evidence="3">Protein kinase domain-containing protein</fullName>
    </recommendedName>
</protein>
<dbReference type="InterPro" id="IPR050167">
    <property type="entry name" value="Ser_Thr_protein_kinase"/>
</dbReference>
<keyword evidence="5" id="KW-1185">Reference proteome</keyword>
<dbReference type="Pfam" id="PF07714">
    <property type="entry name" value="PK_Tyr_Ser-Thr"/>
    <property type="match status" value="1"/>
</dbReference>
<dbReference type="GO" id="GO:0005737">
    <property type="term" value="C:cytoplasm"/>
    <property type="evidence" value="ECO:0007669"/>
    <property type="project" value="TreeGrafter"/>
</dbReference>
<evidence type="ECO:0000259" key="3">
    <source>
        <dbReference type="PROSITE" id="PS50011"/>
    </source>
</evidence>
<feature type="coiled-coil region" evidence="1">
    <location>
        <begin position="58"/>
        <end position="85"/>
    </location>
</feature>
<dbReference type="InterPro" id="IPR001245">
    <property type="entry name" value="Ser-Thr/Tyr_kinase_cat_dom"/>
</dbReference>
<feature type="domain" description="Protein kinase" evidence="3">
    <location>
        <begin position="1"/>
        <end position="309"/>
    </location>
</feature>
<dbReference type="PROSITE" id="PS50011">
    <property type="entry name" value="PROTEIN_KINASE_DOM"/>
    <property type="match status" value="1"/>
</dbReference>
<keyword evidence="1" id="KW-0175">Coiled coil</keyword>
<dbReference type="GO" id="GO:0004672">
    <property type="term" value="F:protein kinase activity"/>
    <property type="evidence" value="ECO:0007669"/>
    <property type="project" value="InterPro"/>
</dbReference>
<dbReference type="GO" id="GO:0007165">
    <property type="term" value="P:signal transduction"/>
    <property type="evidence" value="ECO:0007669"/>
    <property type="project" value="TreeGrafter"/>
</dbReference>